<feature type="region of interest" description="Disordered" evidence="1">
    <location>
        <begin position="113"/>
        <end position="132"/>
    </location>
</feature>
<protein>
    <submittedName>
        <fullName evidence="4">Serine-rich adhesin for platelets-like isoform X1</fullName>
    </submittedName>
</protein>
<feature type="region of interest" description="Disordered" evidence="1">
    <location>
        <begin position="1318"/>
        <end position="1357"/>
    </location>
</feature>
<feature type="region of interest" description="Disordered" evidence="1">
    <location>
        <begin position="547"/>
        <end position="574"/>
    </location>
</feature>
<gene>
    <name evidence="4" type="primary">LOC117242867</name>
</gene>
<proteinExistence type="predicted"/>
<evidence type="ECO:0000313" key="3">
    <source>
        <dbReference type="Proteomes" id="UP000504631"/>
    </source>
</evidence>
<feature type="region of interest" description="Disordered" evidence="1">
    <location>
        <begin position="406"/>
        <end position="442"/>
    </location>
</feature>
<feature type="region of interest" description="Disordered" evidence="1">
    <location>
        <begin position="1401"/>
        <end position="1444"/>
    </location>
</feature>
<feature type="region of interest" description="Disordered" evidence="1">
    <location>
        <begin position="685"/>
        <end position="713"/>
    </location>
</feature>
<reference evidence="4" key="1">
    <citation type="submission" date="2025-08" db="UniProtKB">
        <authorList>
            <consortium name="RefSeq"/>
        </authorList>
    </citation>
    <scope>IDENTIFICATION</scope>
    <source>
        <tissue evidence="4">Muscle</tissue>
    </source>
</reference>
<feature type="transmembrane region" description="Helical" evidence="2">
    <location>
        <begin position="21"/>
        <end position="47"/>
    </location>
</feature>
<feature type="compositionally biased region" description="Polar residues" evidence="1">
    <location>
        <begin position="350"/>
        <end position="368"/>
    </location>
</feature>
<keyword evidence="3" id="KW-1185">Reference proteome</keyword>
<organism evidence="3 4">
    <name type="scientific">Bombus vosnesenskii</name>
    <dbReference type="NCBI Taxonomy" id="207650"/>
    <lineage>
        <taxon>Eukaryota</taxon>
        <taxon>Metazoa</taxon>
        <taxon>Ecdysozoa</taxon>
        <taxon>Arthropoda</taxon>
        <taxon>Hexapoda</taxon>
        <taxon>Insecta</taxon>
        <taxon>Pterygota</taxon>
        <taxon>Neoptera</taxon>
        <taxon>Endopterygota</taxon>
        <taxon>Hymenoptera</taxon>
        <taxon>Apocrita</taxon>
        <taxon>Aculeata</taxon>
        <taxon>Apoidea</taxon>
        <taxon>Anthophila</taxon>
        <taxon>Apidae</taxon>
        <taxon>Bombus</taxon>
        <taxon>Pyrobombus</taxon>
    </lineage>
</organism>
<dbReference type="PROSITE" id="PS51257">
    <property type="entry name" value="PROKAR_LIPOPROTEIN"/>
    <property type="match status" value="1"/>
</dbReference>
<name>A0A6J3LM09_9HYME</name>
<dbReference type="GeneID" id="117242867"/>
<feature type="region of interest" description="Disordered" evidence="1">
    <location>
        <begin position="1522"/>
        <end position="1546"/>
    </location>
</feature>
<sequence>MWELRNRSVIILVSVLSGCVFLYNVWGSIFILTISLFLTIYACYFLIINDSLLSPHAFLLLDYCKHISFEVRTSFGTVIDHVYLYIRQFFEAAIRRFRKRYLTERRPYSRMERRRGSNYQLSTDPYPTKKRSSHFGSITQISPIPKNLPKANVSSDISSKMYFYPNSEHSSYDHDSFVTKRTSTPVLSRNKEELENQTFKLSPSGQVLSKRPPSPLYGQNHVLMQVENSTYFDAEGSSWDSSVTAKVDTKVGERKAIQTASGPLLASTRYNIDPKVYNDVTSPGLTARLTKYATEASNKLAHQSKYRVGQFPKVNLHASSVPLINVKSMKTRTPATVRVAPSHTIRYSPPSKQNILSNVRHSDNSCSSPSVAQALREISLKRHASREDVAYDPAKKQRRDIVASKEFEVQDETKQKRSREESLKSEEDISPQSNKIIRPTKRTKTPSCYDIINSLSSSKHVVSGVKRKARDFSRSGTPDFEKHFKSLECVQSASTETVAQVHSTSSKCPDYELKERKNNSHACNSADKLQEHSPLKGILKAKGNFNNESIENESDRKHIKRLNAQNSDKDNSVESIESIESAKLTHKLFMRAEPERNEKLRMLVEEQGNIRAKFTTDDVEEIKKEDITDMRQTSMKARLQSMFDAISGKGASRINPDVVIQAEEVNAVKSVACTVTCATLNSSTTTTNVNTTPISTSAVAPSPGSSESNTKSPKHVAFNLPVKNTSSNTNVQFADTSERKIENVLTSVADKTINSTLGVTLSTTKSEIVSQPVLSNSTTTSSMSFNVQNFDSNKSTTITSATSTLPIGTTFVFDTVSANNKSPLLAVPATTTIFGNVTTAAPISSVISMSTTAANTKNEPSQSNPRTNVSQVAAICSTSVNVSIGNMKGGMIFTSPHTNPANLSTVAEKREQNTGFTSIDTKANVMPFTSIANITGSNDALSTKSNVNVSTPLFTFGTKTNNPSTTSTKSEGFVFGSAGNASVNSETFGASTSTSRQASMIPNAATPSNNGNSGTQANSVTGASSANTGFEANPKVSLPTFGSSTDSTFASHPSSSSSVNDSKAGFSFGKASMTTNTATGTSNVGPFAVANNNLPSSFGASSSTSTTSTINSSTAQITPNTGSIFTNSPSAPSIFGTTTVSNQPVFGTSNLSVSTVTFTLPKSTTTSVFGSNVATTSAGFASTNSMPIFSSIAGGSSMGAINTTSIPMFGSSASTSTSGINTGGTSNVSSNLFSNANVTTSISMFSTTSNIFGQANSATGTSFKSSSGVFGSNSGSTLFGSTQPTTSSAFGAANVSSNSTASTFGSTNIPVSNASVPVFGTTTTGTPDFASQNQNKENPGAPTPASQNFGMSSIFRRDNTGGAPVFGAANSTTGHFNSSVPNNTFAGQNVSISSNPTFGMGTASTANGPPAFSDSNKASPFGAQSSTFGTPNVSSTPTFGNANANESNTSGIFTFGANQKPPQQNATAFAFGNNNNTSASAPFQFGTTTSNSGTGFNFSAPTTTPSINFGTTNSTTTFNASTPGMFSIGSGSTASRSRNTRTRKLR</sequence>
<dbReference type="KEGG" id="bvk:117242867"/>
<feature type="compositionally biased region" description="Polar residues" evidence="1">
    <location>
        <begin position="986"/>
        <end position="1030"/>
    </location>
</feature>
<feature type="compositionally biased region" description="Basic and acidic residues" evidence="1">
    <location>
        <begin position="406"/>
        <end position="427"/>
    </location>
</feature>
<feature type="compositionally biased region" description="Low complexity" evidence="1">
    <location>
        <begin position="1043"/>
        <end position="1062"/>
    </location>
</feature>
<feature type="region of interest" description="Disordered" evidence="1">
    <location>
        <begin position="986"/>
        <end position="1062"/>
    </location>
</feature>
<feature type="compositionally biased region" description="Low complexity" evidence="1">
    <location>
        <begin position="685"/>
        <end position="697"/>
    </location>
</feature>
<dbReference type="RefSeq" id="XP_033365756.1">
    <property type="nucleotide sequence ID" value="XM_033509865.1"/>
</dbReference>
<keyword evidence="2" id="KW-0812">Transmembrane</keyword>
<evidence type="ECO:0000256" key="1">
    <source>
        <dbReference type="SAM" id="MobiDB-lite"/>
    </source>
</evidence>
<evidence type="ECO:0000313" key="4">
    <source>
        <dbReference type="RefSeq" id="XP_033365756.1"/>
    </source>
</evidence>
<keyword evidence="2" id="KW-1133">Transmembrane helix</keyword>
<accession>A0A6J3LM09</accession>
<feature type="region of interest" description="Disordered" evidence="1">
    <location>
        <begin position="344"/>
        <end position="368"/>
    </location>
</feature>
<dbReference type="Proteomes" id="UP000504631">
    <property type="component" value="Unplaced"/>
</dbReference>
<evidence type="ECO:0000256" key="2">
    <source>
        <dbReference type="SAM" id="Phobius"/>
    </source>
</evidence>
<keyword evidence="2" id="KW-0472">Membrane</keyword>